<keyword evidence="5 6" id="KW-0472">Membrane</keyword>
<feature type="transmembrane region" description="Helical" evidence="6">
    <location>
        <begin position="276"/>
        <end position="301"/>
    </location>
</feature>
<dbReference type="Pfam" id="PF03706">
    <property type="entry name" value="LPG_synthase_TM"/>
    <property type="match status" value="1"/>
</dbReference>
<protein>
    <recommendedName>
        <fullName evidence="9">Lysylphosphatidylglycerol synthetase/UPF0104</fullName>
    </recommendedName>
</protein>
<organism evidence="7 8">
    <name type="scientific">Niastella koreensis</name>
    <dbReference type="NCBI Taxonomy" id="354356"/>
    <lineage>
        <taxon>Bacteria</taxon>
        <taxon>Pseudomonadati</taxon>
        <taxon>Bacteroidota</taxon>
        <taxon>Chitinophagia</taxon>
        <taxon>Chitinophagales</taxon>
        <taxon>Chitinophagaceae</taxon>
        <taxon>Niastella</taxon>
    </lineage>
</organism>
<sequence>MNKAKTAGTANSGQYKKAKTWSLLLFAMFLIIATILVIIYFPEIKKELALLKKVKPFWLFTALLGQLLTYVFTAIVYLALLKVYKLPQLPHITALFKAAIISLFFNQTLPSAGISGNTYFFQFLARYRISKNKIISLILGELLIFYAAMETIIVTLLIICLFTYRVQHAFTSTLTAGMIVYLVFACMVVLAGKNNMLHRLYAKAMKLRLIRKISNCLAGKMPVELLPAKEIQLREIVKHHKPDLAKAFFFQFLVVAADGFTLYVIFLGLGLQVSPFIILIAFICTKIISILPFLPGALVLYESSLSFFLSSTGIPVGAAIIATLVYRLLSFWLPMPVGAFLYRKWIISHPPADHDYTGY</sequence>
<accession>A0ABX3NZ45</accession>
<keyword evidence="2" id="KW-1003">Cell membrane</keyword>
<dbReference type="EMBL" id="LWBO01000007">
    <property type="protein sequence ID" value="OQP50177.1"/>
    <property type="molecule type" value="Genomic_DNA"/>
</dbReference>
<evidence type="ECO:0000256" key="2">
    <source>
        <dbReference type="ARBA" id="ARBA00022475"/>
    </source>
</evidence>
<proteinExistence type="predicted"/>
<keyword evidence="8" id="KW-1185">Reference proteome</keyword>
<evidence type="ECO:0000256" key="4">
    <source>
        <dbReference type="ARBA" id="ARBA00022989"/>
    </source>
</evidence>
<dbReference type="NCBIfam" id="TIGR00374">
    <property type="entry name" value="flippase-like domain"/>
    <property type="match status" value="1"/>
</dbReference>
<feature type="transmembrane region" description="Helical" evidence="6">
    <location>
        <begin position="170"/>
        <end position="191"/>
    </location>
</feature>
<evidence type="ECO:0000313" key="8">
    <source>
        <dbReference type="Proteomes" id="UP000192277"/>
    </source>
</evidence>
<feature type="transmembrane region" description="Helical" evidence="6">
    <location>
        <begin position="313"/>
        <end position="333"/>
    </location>
</feature>
<comment type="caution">
    <text evidence="7">The sequence shown here is derived from an EMBL/GenBank/DDBJ whole genome shotgun (WGS) entry which is preliminary data.</text>
</comment>
<reference evidence="7 8" key="1">
    <citation type="submission" date="2016-04" db="EMBL/GenBank/DDBJ databases">
        <authorList>
            <person name="Chen L."/>
            <person name="Zhuang W."/>
            <person name="Wang G."/>
        </authorList>
    </citation>
    <scope>NUCLEOTIDE SEQUENCE [LARGE SCALE GENOMIC DNA]</scope>
    <source>
        <strain evidence="8">GR20</strain>
    </source>
</reference>
<feature type="transmembrane region" description="Helical" evidence="6">
    <location>
        <begin position="248"/>
        <end position="270"/>
    </location>
</feature>
<evidence type="ECO:0000256" key="3">
    <source>
        <dbReference type="ARBA" id="ARBA00022692"/>
    </source>
</evidence>
<keyword evidence="4 6" id="KW-1133">Transmembrane helix</keyword>
<evidence type="ECO:0000256" key="1">
    <source>
        <dbReference type="ARBA" id="ARBA00004651"/>
    </source>
</evidence>
<dbReference type="RefSeq" id="WP_014219501.1">
    <property type="nucleotide sequence ID" value="NZ_LWBO01000007.1"/>
</dbReference>
<evidence type="ECO:0008006" key="9">
    <source>
        <dbReference type="Google" id="ProtNLM"/>
    </source>
</evidence>
<feature type="transmembrane region" description="Helical" evidence="6">
    <location>
        <begin position="57"/>
        <end position="80"/>
    </location>
</feature>
<dbReference type="PANTHER" id="PTHR39087">
    <property type="entry name" value="UPF0104 MEMBRANE PROTEIN MJ1595"/>
    <property type="match status" value="1"/>
</dbReference>
<dbReference type="InterPro" id="IPR022791">
    <property type="entry name" value="L-PG_synthase/AglD"/>
</dbReference>
<feature type="transmembrane region" description="Helical" evidence="6">
    <location>
        <begin position="21"/>
        <end position="41"/>
    </location>
</feature>
<feature type="transmembrane region" description="Helical" evidence="6">
    <location>
        <begin position="134"/>
        <end position="164"/>
    </location>
</feature>
<evidence type="ECO:0000313" key="7">
    <source>
        <dbReference type="EMBL" id="OQP50177.1"/>
    </source>
</evidence>
<evidence type="ECO:0000256" key="5">
    <source>
        <dbReference type="ARBA" id="ARBA00023136"/>
    </source>
</evidence>
<dbReference type="PANTHER" id="PTHR39087:SF2">
    <property type="entry name" value="UPF0104 MEMBRANE PROTEIN MJ1595"/>
    <property type="match status" value="1"/>
</dbReference>
<name>A0ABX3NZ45_9BACT</name>
<comment type="subcellular location">
    <subcellularLocation>
        <location evidence="1">Cell membrane</location>
        <topology evidence="1">Multi-pass membrane protein</topology>
    </subcellularLocation>
</comment>
<evidence type="ECO:0000256" key="6">
    <source>
        <dbReference type="SAM" id="Phobius"/>
    </source>
</evidence>
<gene>
    <name evidence="7" type="ORF">A4D02_27490</name>
</gene>
<dbReference type="Proteomes" id="UP000192277">
    <property type="component" value="Unassembled WGS sequence"/>
</dbReference>
<keyword evidence="3 6" id="KW-0812">Transmembrane</keyword>